<organism evidence="12 13">
    <name type="scientific">Paenirhodobacter enshiensis</name>
    <dbReference type="NCBI Taxonomy" id="1105367"/>
    <lineage>
        <taxon>Bacteria</taxon>
        <taxon>Pseudomonadati</taxon>
        <taxon>Pseudomonadota</taxon>
        <taxon>Alphaproteobacteria</taxon>
        <taxon>Rhodobacterales</taxon>
        <taxon>Rhodobacter group</taxon>
        <taxon>Paenirhodobacter</taxon>
    </lineage>
</organism>
<comment type="subcellular location">
    <subcellularLocation>
        <location evidence="11">Cell membrane</location>
        <topology evidence="11">Single-pass membrane protein</topology>
    </subcellularLocation>
</comment>
<dbReference type="GO" id="GO:0005524">
    <property type="term" value="F:ATP binding"/>
    <property type="evidence" value="ECO:0007669"/>
    <property type="project" value="UniProtKB-UniRule"/>
</dbReference>
<dbReference type="GO" id="GO:0005886">
    <property type="term" value="C:plasma membrane"/>
    <property type="evidence" value="ECO:0007669"/>
    <property type="project" value="UniProtKB-SubCell"/>
</dbReference>
<proteinExistence type="inferred from homology"/>
<dbReference type="STRING" id="1105367.CG50_05375"/>
<keyword evidence="8 11" id="KW-1133">Transmembrane helix</keyword>
<gene>
    <name evidence="11" type="primary">kdpC</name>
    <name evidence="12" type="ORF">CG50_05375</name>
</gene>
<evidence type="ECO:0000313" key="13">
    <source>
        <dbReference type="Proteomes" id="UP000028824"/>
    </source>
</evidence>
<sequence length="184" mass="18915">MLKSLIASLRVSVATMAICVVGYAGVVWTIGQTFTPFTANGWLLTNEAGDVIGSRQVAQAFTTPGYFWPRPSAVDYNGAGAGGSNKSPTSTEVHDRGVELVAAYGATPDNPLPADLAAASGAGLDPHISEAGALYQVARVAEARGLAVPVLENLVRSHSALPGGVFGTGRIVNVLDLNIALDQL</sequence>
<evidence type="ECO:0000256" key="6">
    <source>
        <dbReference type="ARBA" id="ARBA00022840"/>
    </source>
</evidence>
<keyword evidence="5 11" id="KW-0547">Nucleotide-binding</keyword>
<keyword evidence="7 11" id="KW-0630">Potassium</keyword>
<dbReference type="AlphaFoldDB" id="A0A086XTT1"/>
<protein>
    <recommendedName>
        <fullName evidence="11">Potassium-transporting ATPase KdpC subunit</fullName>
    </recommendedName>
    <alternativeName>
        <fullName evidence="11">ATP phosphohydrolase [potassium-transporting] C chain</fullName>
    </alternativeName>
    <alternativeName>
        <fullName evidence="11">Potassium-binding and translocating subunit C</fullName>
    </alternativeName>
    <alternativeName>
        <fullName evidence="11">Potassium-translocating ATPase C chain</fullName>
    </alternativeName>
</protein>
<dbReference type="InterPro" id="IPR003820">
    <property type="entry name" value="KdpC"/>
</dbReference>
<keyword evidence="3 11" id="KW-0633">Potassium transport</keyword>
<evidence type="ECO:0000256" key="4">
    <source>
        <dbReference type="ARBA" id="ARBA00022692"/>
    </source>
</evidence>
<dbReference type="GO" id="GO:0008556">
    <property type="term" value="F:P-type potassium transmembrane transporter activity"/>
    <property type="evidence" value="ECO:0007669"/>
    <property type="project" value="InterPro"/>
</dbReference>
<dbReference type="Pfam" id="PF02669">
    <property type="entry name" value="KdpC"/>
    <property type="match status" value="1"/>
</dbReference>
<evidence type="ECO:0000313" key="12">
    <source>
        <dbReference type="EMBL" id="KFI25431.1"/>
    </source>
</evidence>
<evidence type="ECO:0000256" key="11">
    <source>
        <dbReference type="HAMAP-Rule" id="MF_00276"/>
    </source>
</evidence>
<dbReference type="eggNOG" id="COG2156">
    <property type="taxonomic scope" value="Bacteria"/>
</dbReference>
<dbReference type="Proteomes" id="UP000028824">
    <property type="component" value="Unassembled WGS sequence"/>
</dbReference>
<reference evidence="12 13" key="1">
    <citation type="submission" date="2014-03" db="EMBL/GenBank/DDBJ databases">
        <title>Genome of Paenirhodobacter enshiensis DW2-9.</title>
        <authorList>
            <person name="Wang D."/>
            <person name="Wang G."/>
        </authorList>
    </citation>
    <scope>NUCLEOTIDE SEQUENCE [LARGE SCALE GENOMIC DNA]</scope>
    <source>
        <strain evidence="12 13">DW2-9</strain>
    </source>
</reference>
<comment type="subunit">
    <text evidence="11">The system is composed of three essential subunits: KdpA, KdpB and KdpC.</text>
</comment>
<comment type="similarity">
    <text evidence="11">Belongs to the KdpC family.</text>
</comment>
<accession>A0A086XTT1</accession>
<dbReference type="PANTHER" id="PTHR30042">
    <property type="entry name" value="POTASSIUM-TRANSPORTING ATPASE C CHAIN"/>
    <property type="match status" value="1"/>
</dbReference>
<comment type="caution">
    <text evidence="12">The sequence shown here is derived from an EMBL/GenBank/DDBJ whole genome shotgun (WGS) entry which is preliminary data.</text>
</comment>
<evidence type="ECO:0000256" key="2">
    <source>
        <dbReference type="ARBA" id="ARBA00022475"/>
    </source>
</evidence>
<keyword evidence="13" id="KW-1185">Reference proteome</keyword>
<dbReference type="RefSeq" id="WP_036638372.1">
    <property type="nucleotide sequence ID" value="NZ_JFZB01000023.1"/>
</dbReference>
<evidence type="ECO:0000256" key="5">
    <source>
        <dbReference type="ARBA" id="ARBA00022741"/>
    </source>
</evidence>
<evidence type="ECO:0000256" key="3">
    <source>
        <dbReference type="ARBA" id="ARBA00022538"/>
    </source>
</evidence>
<feature type="transmembrane region" description="Helical" evidence="11">
    <location>
        <begin position="7"/>
        <end position="30"/>
    </location>
</feature>
<name>A0A086XTT1_9RHOB</name>
<comment type="function">
    <text evidence="11">Part of the high-affinity ATP-driven potassium transport (or Kdp) system, which catalyzes the hydrolysis of ATP coupled with the electrogenic transport of potassium into the cytoplasm. This subunit acts as a catalytic chaperone that increases the ATP-binding affinity of the ATP-hydrolyzing subunit KdpB by the formation of a transient KdpB/KdpC/ATP ternary complex.</text>
</comment>
<keyword evidence="4 11" id="KW-0812">Transmembrane</keyword>
<evidence type="ECO:0000256" key="10">
    <source>
        <dbReference type="ARBA" id="ARBA00023136"/>
    </source>
</evidence>
<dbReference type="PIRSF" id="PIRSF001296">
    <property type="entry name" value="K_ATPase_KdpC"/>
    <property type="match status" value="1"/>
</dbReference>
<keyword evidence="6 11" id="KW-0067">ATP-binding</keyword>
<keyword evidence="9 11" id="KW-0406">Ion transport</keyword>
<dbReference type="HAMAP" id="MF_00276">
    <property type="entry name" value="KdpC"/>
    <property type="match status" value="1"/>
</dbReference>
<keyword evidence="2 11" id="KW-1003">Cell membrane</keyword>
<keyword evidence="1 11" id="KW-0813">Transport</keyword>
<evidence type="ECO:0000256" key="7">
    <source>
        <dbReference type="ARBA" id="ARBA00022958"/>
    </source>
</evidence>
<keyword evidence="10 11" id="KW-0472">Membrane</keyword>
<evidence type="ECO:0000256" key="9">
    <source>
        <dbReference type="ARBA" id="ARBA00023065"/>
    </source>
</evidence>
<evidence type="ECO:0000256" key="8">
    <source>
        <dbReference type="ARBA" id="ARBA00022989"/>
    </source>
</evidence>
<dbReference type="PANTHER" id="PTHR30042:SF2">
    <property type="entry name" value="POTASSIUM-TRANSPORTING ATPASE KDPC SUBUNIT"/>
    <property type="match status" value="1"/>
</dbReference>
<dbReference type="EMBL" id="JFZB01000023">
    <property type="protein sequence ID" value="KFI25431.1"/>
    <property type="molecule type" value="Genomic_DNA"/>
</dbReference>
<evidence type="ECO:0000256" key="1">
    <source>
        <dbReference type="ARBA" id="ARBA00022448"/>
    </source>
</evidence>